<evidence type="ECO:0000313" key="2">
    <source>
        <dbReference type="EMBL" id="ELQ37346.1"/>
    </source>
</evidence>
<protein>
    <submittedName>
        <fullName evidence="2">Uncharacterized protein</fullName>
    </submittedName>
</protein>
<proteinExistence type="predicted"/>
<evidence type="ECO:0000256" key="1">
    <source>
        <dbReference type="SAM" id="MobiDB-lite"/>
    </source>
</evidence>
<sequence length="172" mass="18430">MTATHLHRSNAARRARPPHPRRPPPPFRTTRIPATQTRKDGSKFILETTNIPSPSVTSKLIFPNPMDIRMQFHTPLVFSPGEAGKCATFRPTDKEKRIHGDGRDAKTGAVVRGSTEGFAHVDVVDECGGAGLRQGAVGPRGGAGVVSAAAVGCGATPTCRLSWPRGRMSRRC</sequence>
<feature type="region of interest" description="Disordered" evidence="1">
    <location>
        <begin position="1"/>
        <end position="41"/>
    </location>
</feature>
<gene>
    <name evidence="2" type="ORF">OOU_Y34scaffold00602g1</name>
</gene>
<dbReference type="Proteomes" id="UP000011086">
    <property type="component" value="Unassembled WGS sequence"/>
</dbReference>
<dbReference type="AlphaFoldDB" id="A0AA97NW10"/>
<name>A0AA97NW10_PYRO3</name>
<reference evidence="2" key="1">
    <citation type="journal article" date="2012" name="PLoS Genet.">
        <title>Comparative analysis of the genomes of two field isolates of the rice blast fungus Magnaporthe oryzae.</title>
        <authorList>
            <person name="Xue M."/>
            <person name="Yang J."/>
            <person name="Li Z."/>
            <person name="Hu S."/>
            <person name="Yao N."/>
            <person name="Dean R.A."/>
            <person name="Zhao W."/>
            <person name="Shen M."/>
            <person name="Zhang H."/>
            <person name="Li C."/>
            <person name="Liu L."/>
            <person name="Cao L."/>
            <person name="Xu X."/>
            <person name="Xing Y."/>
            <person name="Hsiang T."/>
            <person name="Zhang Z."/>
            <person name="Xu J.R."/>
            <person name="Peng Y.L."/>
        </authorList>
    </citation>
    <scope>NUCLEOTIDE SEQUENCE</scope>
    <source>
        <strain evidence="2">Y34</strain>
    </source>
</reference>
<dbReference type="EMBL" id="JH793969">
    <property type="protein sequence ID" value="ELQ37346.1"/>
    <property type="molecule type" value="Genomic_DNA"/>
</dbReference>
<accession>A0AA97NW10</accession>
<organism evidence="2">
    <name type="scientific">Pyricularia oryzae (strain Y34)</name>
    <name type="common">Rice blast fungus</name>
    <name type="synonym">Magnaporthe oryzae</name>
    <dbReference type="NCBI Taxonomy" id="1143189"/>
    <lineage>
        <taxon>Eukaryota</taxon>
        <taxon>Fungi</taxon>
        <taxon>Dikarya</taxon>
        <taxon>Ascomycota</taxon>
        <taxon>Pezizomycotina</taxon>
        <taxon>Sordariomycetes</taxon>
        <taxon>Sordariomycetidae</taxon>
        <taxon>Magnaporthales</taxon>
        <taxon>Pyriculariaceae</taxon>
        <taxon>Pyricularia</taxon>
    </lineage>
</organism>
<feature type="compositionally biased region" description="Basic residues" evidence="1">
    <location>
        <begin position="1"/>
        <end position="22"/>
    </location>
</feature>